<dbReference type="GO" id="GO:0009279">
    <property type="term" value="C:cell outer membrane"/>
    <property type="evidence" value="ECO:0007669"/>
    <property type="project" value="UniProtKB-SubCell"/>
</dbReference>
<gene>
    <name evidence="7" type="primary">slyB_2</name>
    <name evidence="7" type="ORF">EHSB41UT_01412</name>
</gene>
<dbReference type="EMBL" id="FWPT01000003">
    <property type="protein sequence ID" value="SMA42279.1"/>
    <property type="molecule type" value="Genomic_DNA"/>
</dbReference>
<dbReference type="PROSITE" id="PS51257">
    <property type="entry name" value="PROKAR_LIPOPROTEIN"/>
    <property type="match status" value="1"/>
</dbReference>
<evidence type="ECO:0000256" key="2">
    <source>
        <dbReference type="ARBA" id="ARBA00022729"/>
    </source>
</evidence>
<dbReference type="Pfam" id="PF05433">
    <property type="entry name" value="Rick_17kDa_Anti"/>
    <property type="match status" value="1"/>
</dbReference>
<keyword evidence="4" id="KW-0564">Palmitate</keyword>
<evidence type="ECO:0000259" key="6">
    <source>
        <dbReference type="Pfam" id="PF05433"/>
    </source>
</evidence>
<dbReference type="Proteomes" id="UP000196573">
    <property type="component" value="Unassembled WGS sequence"/>
</dbReference>
<proteinExistence type="predicted"/>
<dbReference type="InterPro" id="IPR008816">
    <property type="entry name" value="Gly_zipper_2TM_dom"/>
</dbReference>
<comment type="subcellular location">
    <subcellularLocation>
        <location evidence="1">Cell outer membrane</location>
        <topology evidence="1">Lipid-anchor</topology>
    </subcellularLocation>
</comment>
<evidence type="ECO:0000256" key="4">
    <source>
        <dbReference type="ARBA" id="ARBA00023139"/>
    </source>
</evidence>
<keyword evidence="2" id="KW-0732">Signal</keyword>
<keyword evidence="5 7" id="KW-0449">Lipoprotein</keyword>
<evidence type="ECO:0000256" key="3">
    <source>
        <dbReference type="ARBA" id="ARBA00023136"/>
    </source>
</evidence>
<keyword evidence="8" id="KW-1185">Reference proteome</keyword>
<feature type="domain" description="Glycine zipper 2TM" evidence="6">
    <location>
        <begin position="63"/>
        <end position="102"/>
    </location>
</feature>
<evidence type="ECO:0000256" key="5">
    <source>
        <dbReference type="ARBA" id="ARBA00023288"/>
    </source>
</evidence>
<keyword evidence="3" id="KW-0472">Membrane</keyword>
<dbReference type="InterPro" id="IPR051407">
    <property type="entry name" value="Bact_OM_lipoprot/Surf_antigen"/>
</dbReference>
<reference evidence="7 8" key="1">
    <citation type="submission" date="2017-03" db="EMBL/GenBank/DDBJ databases">
        <authorList>
            <person name="Afonso C.L."/>
            <person name="Miller P.J."/>
            <person name="Scott M.A."/>
            <person name="Spackman E."/>
            <person name="Goraichik I."/>
            <person name="Dimitrov K.M."/>
            <person name="Suarez D.L."/>
            <person name="Swayne D.E."/>
        </authorList>
    </citation>
    <scope>NUCLEOTIDE SEQUENCE [LARGE SCALE GENOMIC DNA]</scope>
    <source>
        <strain evidence="7">SB41UT1</strain>
    </source>
</reference>
<evidence type="ECO:0000313" key="7">
    <source>
        <dbReference type="EMBL" id="SMA42279.1"/>
    </source>
</evidence>
<protein>
    <submittedName>
        <fullName evidence="7">Outer membrane lipoprotein SlyB</fullName>
    </submittedName>
</protein>
<dbReference type="PANTHER" id="PTHR35603:SF1">
    <property type="entry name" value="OUTER MEMBRANE LIPOPROTEIN SLYB"/>
    <property type="match status" value="1"/>
</dbReference>
<evidence type="ECO:0000256" key="1">
    <source>
        <dbReference type="ARBA" id="ARBA00004459"/>
    </source>
</evidence>
<sequence>MNPGKNILISVFAVFTLLLSGCMTDLTGSNYDRLEARSMQTVQFGEIVEIELVRVDGTQSGVGALTGAAVGGIGGSTIGGGKGKSLATIAGAVAGGVLGNYAERKATETMAINMTVQLENGSYISVVQQEEPGNSYRVGDRVKVLSQGSSSRVVHTR</sequence>
<dbReference type="PANTHER" id="PTHR35603">
    <property type="match status" value="1"/>
</dbReference>
<organism evidence="7 8">
    <name type="scientific">Parendozoicomonas haliclonae</name>
    <dbReference type="NCBI Taxonomy" id="1960125"/>
    <lineage>
        <taxon>Bacteria</taxon>
        <taxon>Pseudomonadati</taxon>
        <taxon>Pseudomonadota</taxon>
        <taxon>Gammaproteobacteria</taxon>
        <taxon>Oceanospirillales</taxon>
        <taxon>Endozoicomonadaceae</taxon>
        <taxon>Parendozoicomonas</taxon>
    </lineage>
</organism>
<name>A0A1X7AHA3_9GAMM</name>
<accession>A0A1X7AHA3</accession>
<evidence type="ECO:0000313" key="8">
    <source>
        <dbReference type="Proteomes" id="UP000196573"/>
    </source>
</evidence>
<dbReference type="AlphaFoldDB" id="A0A1X7AHA3"/>